<gene>
    <name evidence="2" type="ORF">OJ1354_D07.14</name>
</gene>
<protein>
    <submittedName>
        <fullName evidence="2">Uncharacterized protein</fullName>
    </submittedName>
</protein>
<reference evidence="3" key="1">
    <citation type="journal article" date="2005" name="Nature">
        <title>The map-based sequence of the rice genome.</title>
        <authorList>
            <consortium name="International rice genome sequencing project (IRGSP)"/>
            <person name="Matsumoto T."/>
            <person name="Wu J."/>
            <person name="Kanamori H."/>
            <person name="Katayose Y."/>
            <person name="Fujisawa M."/>
            <person name="Namiki N."/>
            <person name="Mizuno H."/>
            <person name="Yamamoto K."/>
            <person name="Antonio B.A."/>
            <person name="Baba T."/>
            <person name="Sakata K."/>
            <person name="Nagamura Y."/>
            <person name="Aoki H."/>
            <person name="Arikawa K."/>
            <person name="Arita K."/>
            <person name="Bito T."/>
            <person name="Chiden Y."/>
            <person name="Fujitsuka N."/>
            <person name="Fukunaka R."/>
            <person name="Hamada M."/>
            <person name="Harada C."/>
            <person name="Hayashi A."/>
            <person name="Hijishita S."/>
            <person name="Honda M."/>
            <person name="Hosokawa S."/>
            <person name="Ichikawa Y."/>
            <person name="Idonuma A."/>
            <person name="Iijima M."/>
            <person name="Ikeda M."/>
            <person name="Ikeno M."/>
            <person name="Ito K."/>
            <person name="Ito S."/>
            <person name="Ito T."/>
            <person name="Ito Y."/>
            <person name="Ito Y."/>
            <person name="Iwabuchi A."/>
            <person name="Kamiya K."/>
            <person name="Karasawa W."/>
            <person name="Kurita K."/>
            <person name="Katagiri S."/>
            <person name="Kikuta A."/>
            <person name="Kobayashi H."/>
            <person name="Kobayashi N."/>
            <person name="Machita K."/>
            <person name="Maehara T."/>
            <person name="Masukawa M."/>
            <person name="Mizubayashi T."/>
            <person name="Mukai Y."/>
            <person name="Nagasaki H."/>
            <person name="Nagata Y."/>
            <person name="Naito S."/>
            <person name="Nakashima M."/>
            <person name="Nakama Y."/>
            <person name="Nakamichi Y."/>
            <person name="Nakamura M."/>
            <person name="Meguro A."/>
            <person name="Negishi M."/>
            <person name="Ohta I."/>
            <person name="Ohta T."/>
            <person name="Okamoto M."/>
            <person name="Ono N."/>
            <person name="Saji S."/>
            <person name="Sakaguchi M."/>
            <person name="Sakai K."/>
            <person name="Shibata M."/>
            <person name="Shimokawa T."/>
            <person name="Song J."/>
            <person name="Takazaki Y."/>
            <person name="Terasawa K."/>
            <person name="Tsugane M."/>
            <person name="Tsuji K."/>
            <person name="Ueda S."/>
            <person name="Waki K."/>
            <person name="Yamagata H."/>
            <person name="Yamamoto M."/>
            <person name="Yamamoto S."/>
            <person name="Yamane H."/>
            <person name="Yoshiki S."/>
            <person name="Yoshihara R."/>
            <person name="Yukawa K."/>
            <person name="Zhong H."/>
            <person name="Yano M."/>
            <person name="Yuan Q."/>
            <person name="Ouyang S."/>
            <person name="Liu J."/>
            <person name="Jones K.M."/>
            <person name="Gansberger K."/>
            <person name="Moffat K."/>
            <person name="Hill J."/>
            <person name="Bera J."/>
            <person name="Fadrosh D."/>
            <person name="Jin S."/>
            <person name="Johri S."/>
            <person name="Kim M."/>
            <person name="Overton L."/>
            <person name="Reardon M."/>
            <person name="Tsitrin T."/>
            <person name="Vuong H."/>
            <person name="Weaver B."/>
            <person name="Ciecko A."/>
            <person name="Tallon L."/>
            <person name="Jackson J."/>
            <person name="Pai G."/>
            <person name="Aken S.V."/>
            <person name="Utterback T."/>
            <person name="Reidmuller S."/>
            <person name="Feldblyum T."/>
            <person name="Hsiao J."/>
            <person name="Zismann V."/>
            <person name="Iobst S."/>
            <person name="de Vazeille A.R."/>
            <person name="Buell C.R."/>
            <person name="Ying K."/>
            <person name="Li Y."/>
            <person name="Lu T."/>
            <person name="Huang Y."/>
            <person name="Zhao Q."/>
            <person name="Feng Q."/>
            <person name="Zhang L."/>
            <person name="Zhu J."/>
            <person name="Weng Q."/>
            <person name="Mu J."/>
            <person name="Lu Y."/>
            <person name="Fan D."/>
            <person name="Liu Y."/>
            <person name="Guan J."/>
            <person name="Zhang Y."/>
            <person name="Yu S."/>
            <person name="Liu X."/>
            <person name="Zhang Y."/>
            <person name="Hong G."/>
            <person name="Han B."/>
            <person name="Choisne N."/>
            <person name="Demange N."/>
            <person name="Orjeda G."/>
            <person name="Samain S."/>
            <person name="Cattolico L."/>
            <person name="Pelletier E."/>
            <person name="Couloux A."/>
            <person name="Segurens B."/>
            <person name="Wincker P."/>
            <person name="D'Hont A."/>
            <person name="Scarpelli C."/>
            <person name="Weissenbach J."/>
            <person name="Salanoubat M."/>
            <person name="Quetier F."/>
            <person name="Yu Y."/>
            <person name="Kim H.R."/>
            <person name="Rambo T."/>
            <person name="Currie J."/>
            <person name="Collura K."/>
            <person name="Luo M."/>
            <person name="Yang T."/>
            <person name="Ammiraju J.S.S."/>
            <person name="Engler F."/>
            <person name="Soderlund C."/>
            <person name="Wing R.A."/>
            <person name="Palmer L.E."/>
            <person name="de la Bastide M."/>
            <person name="Spiegel L."/>
            <person name="Nascimento L."/>
            <person name="Zutavern T."/>
            <person name="O'Shaughnessy A."/>
            <person name="Dike S."/>
            <person name="Dedhia N."/>
            <person name="Preston R."/>
            <person name="Balija V."/>
            <person name="McCombie W.R."/>
            <person name="Chow T."/>
            <person name="Chen H."/>
            <person name="Chung M."/>
            <person name="Chen C."/>
            <person name="Shaw J."/>
            <person name="Wu H."/>
            <person name="Hsiao K."/>
            <person name="Chao Y."/>
            <person name="Chu M."/>
            <person name="Cheng C."/>
            <person name="Hour A."/>
            <person name="Lee P."/>
            <person name="Lin S."/>
            <person name="Lin Y."/>
            <person name="Liou J."/>
            <person name="Liu S."/>
            <person name="Hsing Y."/>
            <person name="Raghuvanshi S."/>
            <person name="Mohanty A."/>
            <person name="Bharti A.K."/>
            <person name="Gaur A."/>
            <person name="Gupta V."/>
            <person name="Kumar D."/>
            <person name="Ravi V."/>
            <person name="Vij S."/>
            <person name="Kapur A."/>
            <person name="Khurana P."/>
            <person name="Khurana P."/>
            <person name="Khurana J.P."/>
            <person name="Tyagi A.K."/>
            <person name="Gaikwad K."/>
            <person name="Singh A."/>
            <person name="Dalal V."/>
            <person name="Srivastava S."/>
            <person name="Dixit A."/>
            <person name="Pal A.K."/>
            <person name="Ghazi I.A."/>
            <person name="Yadav M."/>
            <person name="Pandit A."/>
            <person name="Bhargava A."/>
            <person name="Sureshbabu K."/>
            <person name="Batra K."/>
            <person name="Sharma T.R."/>
            <person name="Mohapatra T."/>
            <person name="Singh N.K."/>
            <person name="Messing J."/>
            <person name="Nelson A.B."/>
            <person name="Fuks G."/>
            <person name="Kavchok S."/>
            <person name="Keizer G."/>
            <person name="Linton E."/>
            <person name="Llaca V."/>
            <person name="Song R."/>
            <person name="Tanyolac B."/>
            <person name="Young S."/>
            <person name="Ho-Il K."/>
            <person name="Hahn J.H."/>
            <person name="Sangsakoo G."/>
            <person name="Vanavichit A."/>
            <person name="de Mattos Luiz.A.T."/>
            <person name="Zimmer P.D."/>
            <person name="Malone G."/>
            <person name="Dellagostin O."/>
            <person name="de Oliveira A.C."/>
            <person name="Bevan M."/>
            <person name="Bancroft I."/>
            <person name="Minx P."/>
            <person name="Cordum H."/>
            <person name="Wilson R."/>
            <person name="Cheng Z."/>
            <person name="Jin W."/>
            <person name="Jiang J."/>
            <person name="Leong S.A."/>
            <person name="Iwama H."/>
            <person name="Gojobori T."/>
            <person name="Itoh T."/>
            <person name="Niimura Y."/>
            <person name="Fujii Y."/>
            <person name="Habara T."/>
            <person name="Sakai H."/>
            <person name="Sato Y."/>
            <person name="Wilson G."/>
            <person name="Kumar K."/>
            <person name="McCouch S."/>
            <person name="Juretic N."/>
            <person name="Hoen D."/>
            <person name="Wright S."/>
            <person name="Bruskiewich R."/>
            <person name="Bureau T."/>
            <person name="Miyao A."/>
            <person name="Hirochika H."/>
            <person name="Nishikawa T."/>
            <person name="Kadowaki K."/>
            <person name="Sugiura M."/>
            <person name="Burr B."/>
            <person name="Sasaki T."/>
        </authorList>
    </citation>
    <scope>NUCLEOTIDE SEQUENCE [LARGE SCALE GENOMIC DNA]</scope>
    <source>
        <strain evidence="3">cv. Nipponbare</strain>
    </source>
</reference>
<feature type="compositionally biased region" description="Polar residues" evidence="1">
    <location>
        <begin position="1"/>
        <end position="11"/>
    </location>
</feature>
<proteinExistence type="predicted"/>
<sequence>MGWTLFATTVNDRAGVRASMPAASKRKRWSPSGRVDEKASGDPLPPDPPPQSSPSPDLPPPPSPPLDLPLPPSPPLDPPSPSPLPPPSPKPYATAPEGEQGERASKASSRRSLVPGTNPSHSSLNQTPLKVGSSHRVTSHPCNQTLSKVINFLQQILNPKTTIILERSIDVHKTSILTATNVRMHQWTKGQIRRRTPCAALTRQLAGYTAARATKPPPPPDRHRFPGLPLSTCYDRGVRYLYLPDCRVYRQKLIKDSS</sequence>
<reference evidence="3" key="2">
    <citation type="journal article" date="2008" name="Nucleic Acids Res.">
        <title>The rice annotation project database (RAP-DB): 2008 update.</title>
        <authorList>
            <consortium name="The rice annotation project (RAP)"/>
        </authorList>
    </citation>
    <scope>GENOME REANNOTATION</scope>
    <source>
        <strain evidence="3">cv. Nipponbare</strain>
    </source>
</reference>
<dbReference type="AlphaFoldDB" id="Q6AV07"/>
<feature type="compositionally biased region" description="Polar residues" evidence="1">
    <location>
        <begin position="106"/>
        <end position="128"/>
    </location>
</feature>
<accession>Q6AV07</accession>
<organism evidence="2 3">
    <name type="scientific">Oryza sativa subsp. japonica</name>
    <name type="common">Rice</name>
    <dbReference type="NCBI Taxonomy" id="39947"/>
    <lineage>
        <taxon>Eukaryota</taxon>
        <taxon>Viridiplantae</taxon>
        <taxon>Streptophyta</taxon>
        <taxon>Embryophyta</taxon>
        <taxon>Tracheophyta</taxon>
        <taxon>Spermatophyta</taxon>
        <taxon>Magnoliopsida</taxon>
        <taxon>Liliopsida</taxon>
        <taxon>Poales</taxon>
        <taxon>Poaceae</taxon>
        <taxon>BOP clade</taxon>
        <taxon>Oryzoideae</taxon>
        <taxon>Oryzeae</taxon>
        <taxon>Oryzinae</taxon>
        <taxon>Oryza</taxon>
        <taxon>Oryza sativa</taxon>
    </lineage>
</organism>
<feature type="region of interest" description="Disordered" evidence="1">
    <location>
        <begin position="1"/>
        <end position="138"/>
    </location>
</feature>
<feature type="compositionally biased region" description="Pro residues" evidence="1">
    <location>
        <begin position="43"/>
        <end position="90"/>
    </location>
</feature>
<dbReference type="Proteomes" id="UP000000763">
    <property type="component" value="Chromosome 5"/>
</dbReference>
<name>Q6AV07_ORYSJ</name>
<dbReference type="EMBL" id="AC108501">
    <property type="protein sequence ID" value="AAT77335.1"/>
    <property type="molecule type" value="Genomic_DNA"/>
</dbReference>
<evidence type="ECO:0000313" key="3">
    <source>
        <dbReference type="Proteomes" id="UP000000763"/>
    </source>
</evidence>
<evidence type="ECO:0000313" key="2">
    <source>
        <dbReference type="EMBL" id="AAT77335.1"/>
    </source>
</evidence>
<evidence type="ECO:0000256" key="1">
    <source>
        <dbReference type="SAM" id="MobiDB-lite"/>
    </source>
</evidence>